<dbReference type="Gene3D" id="1.10.287.950">
    <property type="entry name" value="Methyl-accepting chemotaxis protein"/>
    <property type="match status" value="1"/>
</dbReference>
<dbReference type="PANTHER" id="PTHR32089:SF119">
    <property type="entry name" value="METHYL-ACCEPTING CHEMOTAXIS PROTEIN CTPL"/>
    <property type="match status" value="1"/>
</dbReference>
<keyword evidence="4" id="KW-0472">Membrane</keyword>
<dbReference type="Pfam" id="PF00015">
    <property type="entry name" value="MCPsignal"/>
    <property type="match status" value="1"/>
</dbReference>
<dbReference type="PROSITE" id="PS50885">
    <property type="entry name" value="HAMP"/>
    <property type="match status" value="1"/>
</dbReference>
<dbReference type="SMART" id="SM00283">
    <property type="entry name" value="MA"/>
    <property type="match status" value="1"/>
</dbReference>
<reference evidence="10 11" key="1">
    <citation type="submission" date="2019-07" db="EMBL/GenBank/DDBJ databases">
        <title>Whole genome shotgun sequence of Cellulomonas soli NBRC 109434.</title>
        <authorList>
            <person name="Hosoyama A."/>
            <person name="Uohara A."/>
            <person name="Ohji S."/>
            <person name="Ichikawa N."/>
        </authorList>
    </citation>
    <scope>NUCLEOTIDE SEQUENCE [LARGE SCALE GENOMIC DNA]</scope>
    <source>
        <strain evidence="10 11">NBRC 109434</strain>
    </source>
</reference>
<evidence type="ECO:0000256" key="2">
    <source>
        <dbReference type="ARBA" id="ARBA00022692"/>
    </source>
</evidence>
<evidence type="ECO:0000256" key="5">
    <source>
        <dbReference type="ARBA" id="ARBA00023224"/>
    </source>
</evidence>
<dbReference type="SMART" id="SM00304">
    <property type="entry name" value="HAMP"/>
    <property type="match status" value="1"/>
</dbReference>
<evidence type="ECO:0000259" key="9">
    <source>
        <dbReference type="PROSITE" id="PS50885"/>
    </source>
</evidence>
<evidence type="ECO:0000259" key="8">
    <source>
        <dbReference type="PROSITE" id="PS50111"/>
    </source>
</evidence>
<proteinExistence type="inferred from homology"/>
<keyword evidence="11" id="KW-1185">Reference proteome</keyword>
<keyword evidence="3" id="KW-1133">Transmembrane helix</keyword>
<comment type="subcellular location">
    <subcellularLocation>
        <location evidence="1">Membrane</location>
        <topology evidence="1">Multi-pass membrane protein</topology>
    </subcellularLocation>
</comment>
<feature type="domain" description="HAMP" evidence="9">
    <location>
        <begin position="20"/>
        <end position="73"/>
    </location>
</feature>
<comment type="similarity">
    <text evidence="6">Belongs to the methyl-accepting chemotaxis (MCP) protein family.</text>
</comment>
<sequence>MSGATREARRGSAPTAPGTDELAAGLAVIGRTLDAAASGDLEHRVPPLTGPPELQRLRTGFNRVLDVVDAFVREAGTALTSAAEGQYHRRMLVRGLPGAYRDAAQRIDAARAHMARSAAELAAQEETRERMVGQAVEVAGHVAAASTELGAAAETLSDAVHAGVSQVDGALATVHELEMTSARIEEAVTLIRQVAARTRLLALNASIEAAHAGDAGRGFAVVAAEVKSLADGVAASSQDITAHVAAAQRTAAEAADTIERIASVIREMDGEVAGIAAAAGDHGLAQMAETLRSEIGRFAELG</sequence>
<dbReference type="PANTHER" id="PTHR32089">
    <property type="entry name" value="METHYL-ACCEPTING CHEMOTAXIS PROTEIN MCPB"/>
    <property type="match status" value="1"/>
</dbReference>
<keyword evidence="2" id="KW-0812">Transmembrane</keyword>
<feature type="domain" description="Methyl-accepting transducer" evidence="8">
    <location>
        <begin position="96"/>
        <end position="267"/>
    </location>
</feature>
<dbReference type="InterPro" id="IPR003660">
    <property type="entry name" value="HAMP_dom"/>
</dbReference>
<evidence type="ECO:0000256" key="7">
    <source>
        <dbReference type="PROSITE-ProRule" id="PRU00284"/>
    </source>
</evidence>
<dbReference type="AlphaFoldDB" id="A0A512PCC2"/>
<evidence type="ECO:0000313" key="10">
    <source>
        <dbReference type="EMBL" id="GEP68847.1"/>
    </source>
</evidence>
<keyword evidence="5 7" id="KW-0807">Transducer</keyword>
<evidence type="ECO:0000313" key="11">
    <source>
        <dbReference type="Proteomes" id="UP000321798"/>
    </source>
</evidence>
<name>A0A512PCC2_9CELL</name>
<dbReference type="Proteomes" id="UP000321798">
    <property type="component" value="Unassembled WGS sequence"/>
</dbReference>
<dbReference type="OrthoDB" id="5179380at2"/>
<protein>
    <submittedName>
        <fullName evidence="10">Chemotaxis protein</fullName>
    </submittedName>
</protein>
<organism evidence="10 11">
    <name type="scientific">Cellulomonas soli</name>
    <dbReference type="NCBI Taxonomy" id="931535"/>
    <lineage>
        <taxon>Bacteria</taxon>
        <taxon>Bacillati</taxon>
        <taxon>Actinomycetota</taxon>
        <taxon>Actinomycetes</taxon>
        <taxon>Micrococcales</taxon>
        <taxon>Cellulomonadaceae</taxon>
        <taxon>Cellulomonas</taxon>
    </lineage>
</organism>
<accession>A0A512PCC2</accession>
<dbReference type="GO" id="GO:0007165">
    <property type="term" value="P:signal transduction"/>
    <property type="evidence" value="ECO:0007669"/>
    <property type="project" value="UniProtKB-KW"/>
</dbReference>
<dbReference type="EMBL" id="BKAL01000004">
    <property type="protein sequence ID" value="GEP68847.1"/>
    <property type="molecule type" value="Genomic_DNA"/>
</dbReference>
<evidence type="ECO:0000256" key="6">
    <source>
        <dbReference type="ARBA" id="ARBA00029447"/>
    </source>
</evidence>
<evidence type="ECO:0000256" key="3">
    <source>
        <dbReference type="ARBA" id="ARBA00022989"/>
    </source>
</evidence>
<evidence type="ECO:0000256" key="4">
    <source>
        <dbReference type="ARBA" id="ARBA00023136"/>
    </source>
</evidence>
<comment type="caution">
    <text evidence="10">The sequence shown here is derived from an EMBL/GenBank/DDBJ whole genome shotgun (WGS) entry which is preliminary data.</text>
</comment>
<dbReference type="GO" id="GO:0016020">
    <property type="term" value="C:membrane"/>
    <property type="evidence" value="ECO:0007669"/>
    <property type="project" value="UniProtKB-SubCell"/>
</dbReference>
<dbReference type="RefSeq" id="WP_146952609.1">
    <property type="nucleotide sequence ID" value="NZ_BAABBJ010000003.1"/>
</dbReference>
<gene>
    <name evidence="10" type="ORF">CSO01_15620</name>
</gene>
<dbReference type="InterPro" id="IPR004089">
    <property type="entry name" value="MCPsignal_dom"/>
</dbReference>
<evidence type="ECO:0000256" key="1">
    <source>
        <dbReference type="ARBA" id="ARBA00004141"/>
    </source>
</evidence>
<dbReference type="PROSITE" id="PS50111">
    <property type="entry name" value="CHEMOTAXIS_TRANSDUC_2"/>
    <property type="match status" value="1"/>
</dbReference>
<dbReference type="SUPFAM" id="SSF58104">
    <property type="entry name" value="Methyl-accepting chemotaxis protein (MCP) signaling domain"/>
    <property type="match status" value="1"/>
</dbReference>